<keyword evidence="4" id="KW-1003">Cell membrane</keyword>
<evidence type="ECO:0000256" key="1">
    <source>
        <dbReference type="ARBA" id="ARBA00004651"/>
    </source>
</evidence>
<organism evidence="9 10">
    <name type="scientific">Nesterenkonia xinjiangensis</name>
    <dbReference type="NCBI Taxonomy" id="225327"/>
    <lineage>
        <taxon>Bacteria</taxon>
        <taxon>Bacillati</taxon>
        <taxon>Actinomycetota</taxon>
        <taxon>Actinomycetes</taxon>
        <taxon>Micrococcales</taxon>
        <taxon>Micrococcaceae</taxon>
        <taxon>Nesterenkonia</taxon>
    </lineage>
</organism>
<keyword evidence="10" id="KW-1185">Reference proteome</keyword>
<evidence type="ECO:0000313" key="9">
    <source>
        <dbReference type="EMBL" id="NYJ77631.1"/>
    </source>
</evidence>
<feature type="transmembrane region" description="Helical" evidence="8">
    <location>
        <begin position="166"/>
        <end position="183"/>
    </location>
</feature>
<keyword evidence="3" id="KW-0813">Transport</keyword>
<evidence type="ECO:0000256" key="2">
    <source>
        <dbReference type="ARBA" id="ARBA00010735"/>
    </source>
</evidence>
<name>A0A7Z0K8G0_9MICC</name>
<keyword evidence="7 8" id="KW-0472">Membrane</keyword>
<dbReference type="GO" id="GO:0005886">
    <property type="term" value="C:plasma membrane"/>
    <property type="evidence" value="ECO:0007669"/>
    <property type="project" value="UniProtKB-SubCell"/>
</dbReference>
<feature type="transmembrane region" description="Helical" evidence="8">
    <location>
        <begin position="136"/>
        <end position="160"/>
    </location>
</feature>
<evidence type="ECO:0000256" key="7">
    <source>
        <dbReference type="ARBA" id="ARBA00023136"/>
    </source>
</evidence>
<gene>
    <name evidence="9" type="ORF">HNR09_001042</name>
</gene>
<reference evidence="9 10" key="1">
    <citation type="submission" date="2020-07" db="EMBL/GenBank/DDBJ databases">
        <title>Sequencing the genomes of 1000 actinobacteria strains.</title>
        <authorList>
            <person name="Klenk H.-P."/>
        </authorList>
    </citation>
    <scope>NUCLEOTIDE SEQUENCE [LARGE SCALE GENOMIC DNA]</scope>
    <source>
        <strain evidence="9 10">DSM 15475</strain>
    </source>
</reference>
<proteinExistence type="inferred from homology"/>
<evidence type="ECO:0000256" key="8">
    <source>
        <dbReference type="SAM" id="Phobius"/>
    </source>
</evidence>
<dbReference type="AlphaFoldDB" id="A0A7Z0K8G0"/>
<dbReference type="PANTHER" id="PTHR34979:SF1">
    <property type="entry name" value="INNER MEMBRANE PROTEIN YGAZ"/>
    <property type="match status" value="1"/>
</dbReference>
<comment type="subcellular location">
    <subcellularLocation>
        <location evidence="1">Cell membrane</location>
        <topology evidence="1">Multi-pass membrane protein</topology>
    </subcellularLocation>
</comment>
<comment type="caution">
    <text evidence="9">The sequence shown here is derived from an EMBL/GenBank/DDBJ whole genome shotgun (WGS) entry which is preliminary data.</text>
</comment>
<dbReference type="Proteomes" id="UP000535437">
    <property type="component" value="Unassembled WGS sequence"/>
</dbReference>
<dbReference type="Pfam" id="PF03591">
    <property type="entry name" value="AzlC"/>
    <property type="match status" value="1"/>
</dbReference>
<comment type="similarity">
    <text evidence="2">Belongs to the AzlC family.</text>
</comment>
<sequence length="249" mass="25763">MTASSDRQALGRSRLTPATRTGLSIAAAVSLYGISFGALSVASGLTLWQTVALSALLFSGGSQFAFIGVLAAGGTGAAALGASTLLSARNTIYAVQMKAMFDPTGWRRLVSAQLTIDESAANAMSQTDPAERRRGFWVTGIAVYLGWNLATVVGALLGDFVAEPEALGLDGAVVAAFLGLLWPRLRAREPWALAVLAALVTVLTMPLLPAGVPVLLAAVVAAAWGLLWRPRSSGTRTEVPTAEAEGARR</sequence>
<protein>
    <submittedName>
        <fullName evidence="9">4-azaleucine resistance transporter AzlC</fullName>
    </submittedName>
</protein>
<dbReference type="GO" id="GO:1903785">
    <property type="term" value="P:L-valine transmembrane transport"/>
    <property type="evidence" value="ECO:0007669"/>
    <property type="project" value="TreeGrafter"/>
</dbReference>
<keyword evidence="6 8" id="KW-1133">Transmembrane helix</keyword>
<feature type="transmembrane region" description="Helical" evidence="8">
    <location>
        <begin position="21"/>
        <end position="44"/>
    </location>
</feature>
<feature type="transmembrane region" description="Helical" evidence="8">
    <location>
        <begin position="190"/>
        <end position="208"/>
    </location>
</feature>
<dbReference type="EMBL" id="JACCFY010000001">
    <property type="protein sequence ID" value="NYJ77631.1"/>
    <property type="molecule type" value="Genomic_DNA"/>
</dbReference>
<feature type="transmembrane region" description="Helical" evidence="8">
    <location>
        <begin position="64"/>
        <end position="88"/>
    </location>
</feature>
<keyword evidence="5 8" id="KW-0812">Transmembrane</keyword>
<evidence type="ECO:0000256" key="6">
    <source>
        <dbReference type="ARBA" id="ARBA00022989"/>
    </source>
</evidence>
<evidence type="ECO:0000256" key="3">
    <source>
        <dbReference type="ARBA" id="ARBA00022448"/>
    </source>
</evidence>
<evidence type="ECO:0000256" key="4">
    <source>
        <dbReference type="ARBA" id="ARBA00022475"/>
    </source>
</evidence>
<accession>A0A7Z0K8G0</accession>
<evidence type="ECO:0000313" key="10">
    <source>
        <dbReference type="Proteomes" id="UP000535437"/>
    </source>
</evidence>
<evidence type="ECO:0000256" key="5">
    <source>
        <dbReference type="ARBA" id="ARBA00022692"/>
    </source>
</evidence>
<feature type="transmembrane region" description="Helical" evidence="8">
    <location>
        <begin position="214"/>
        <end position="230"/>
    </location>
</feature>
<dbReference type="InterPro" id="IPR011606">
    <property type="entry name" value="Brnchd-chn_aa_trnsp_permease"/>
</dbReference>
<dbReference type="RefSeq" id="WP_179541088.1">
    <property type="nucleotide sequence ID" value="NZ_BAAALL010000004.1"/>
</dbReference>
<dbReference type="PANTHER" id="PTHR34979">
    <property type="entry name" value="INNER MEMBRANE PROTEIN YGAZ"/>
    <property type="match status" value="1"/>
</dbReference>